<sequence>MSRETTVQLYQPYPDKGQALFPKISGSRMNFLEDRLSNQERTTAALLEQAFRIKEDIITNLRGTQGTYQAETAARTLLENHIQTITNIVKQLSADIEVLEGQILQRDGVSSGTSLAVQSLDHKHLAGIGDLRGRVARCDASISKLSGDVSSSSHEIQKLQKETHDVKSALEMHIKDLDLKITQLLGKMETSLSEQNSNLRAARGDQLHELQLLDVKTLGALADLREQIHSQRKWAEVQLSRSQQVQTQGTEQLQSLLRERAEMTEKKMQDSMNLLTVRLEKCEERQELEIRENRAKHAEDKLTARIGRVEKRIWEELELMKSEYRSGFRSIHDAISSLRQINETNNRMQKEKVQKDIKQIRRKMVELKDV</sequence>
<reference evidence="4" key="1">
    <citation type="submission" date="2022-02" db="EMBL/GenBank/DDBJ databases">
        <title>Atlantic sturgeon de novo genome assembly.</title>
        <authorList>
            <person name="Stock M."/>
            <person name="Klopp C."/>
            <person name="Guiguen Y."/>
            <person name="Cabau C."/>
            <person name="Parinello H."/>
            <person name="Santidrian Yebra-Pimentel E."/>
            <person name="Kuhl H."/>
            <person name="Dirks R.P."/>
            <person name="Guessner J."/>
            <person name="Wuertz S."/>
            <person name="Du K."/>
            <person name="Schartl M."/>
        </authorList>
    </citation>
    <scope>NUCLEOTIDE SEQUENCE</scope>
    <source>
        <strain evidence="4">STURGEONOMICS-FGT-2020</strain>
        <tissue evidence="4">Whole blood</tissue>
    </source>
</reference>
<evidence type="ECO:0000256" key="3">
    <source>
        <dbReference type="SAM" id="Coils"/>
    </source>
</evidence>
<comment type="caution">
    <text evidence="4">The sequence shown here is derived from an EMBL/GenBank/DDBJ whole genome shotgun (WGS) entry which is preliminary data.</text>
</comment>
<organism evidence="4 5">
    <name type="scientific">Acipenser oxyrinchus oxyrinchus</name>
    <dbReference type="NCBI Taxonomy" id="40147"/>
    <lineage>
        <taxon>Eukaryota</taxon>
        <taxon>Metazoa</taxon>
        <taxon>Chordata</taxon>
        <taxon>Craniata</taxon>
        <taxon>Vertebrata</taxon>
        <taxon>Euteleostomi</taxon>
        <taxon>Actinopterygii</taxon>
        <taxon>Chondrostei</taxon>
        <taxon>Acipenseriformes</taxon>
        <taxon>Acipenseridae</taxon>
        <taxon>Acipenser</taxon>
    </lineage>
</organism>
<dbReference type="AlphaFoldDB" id="A0AAD8GLA8"/>
<comment type="similarity">
    <text evidence="2">Belongs to the FAM81 family.</text>
</comment>
<dbReference type="EMBL" id="JAGXEW010000001">
    <property type="protein sequence ID" value="KAK1176553.1"/>
    <property type="molecule type" value="Genomic_DNA"/>
</dbReference>
<keyword evidence="1 3" id="KW-0175">Coiled coil</keyword>
<evidence type="ECO:0000313" key="4">
    <source>
        <dbReference type="EMBL" id="KAK1176553.1"/>
    </source>
</evidence>
<feature type="coiled-coil region" evidence="3">
    <location>
        <begin position="331"/>
        <end position="370"/>
    </location>
</feature>
<name>A0AAD8GLA8_ACIOX</name>
<evidence type="ECO:0000256" key="2">
    <source>
        <dbReference type="ARBA" id="ARBA00046344"/>
    </source>
</evidence>
<protein>
    <submittedName>
        <fullName evidence="4">Protein FAM81B-like</fullName>
    </submittedName>
</protein>
<accession>A0AAD8GLA8</accession>
<dbReference type="InterPro" id="IPR029619">
    <property type="entry name" value="FAM81"/>
</dbReference>
<dbReference type="PANTHER" id="PTHR22420">
    <property type="entry name" value="PROTEIN FAM81A"/>
    <property type="match status" value="1"/>
</dbReference>
<dbReference type="PANTHER" id="PTHR22420:SF5">
    <property type="entry name" value="PROTEIN FAM81B"/>
    <property type="match status" value="1"/>
</dbReference>
<proteinExistence type="inferred from homology"/>
<gene>
    <name evidence="4" type="primary">FAM81B</name>
    <name evidence="4" type="ORF">AOXY_G1459</name>
</gene>
<dbReference type="Proteomes" id="UP001230051">
    <property type="component" value="Unassembled WGS sequence"/>
</dbReference>
<evidence type="ECO:0000256" key="1">
    <source>
        <dbReference type="ARBA" id="ARBA00023054"/>
    </source>
</evidence>
<keyword evidence="5" id="KW-1185">Reference proteome</keyword>
<evidence type="ECO:0000313" key="5">
    <source>
        <dbReference type="Proteomes" id="UP001230051"/>
    </source>
</evidence>